<comment type="caution">
    <text evidence="1">The sequence shown here is derived from an EMBL/GenBank/DDBJ whole genome shotgun (WGS) entry which is preliminary data.</text>
</comment>
<dbReference type="AlphaFoldDB" id="A0A2N5UB99"/>
<gene>
    <name evidence="1" type="ORF">PCANC_19775</name>
</gene>
<protein>
    <submittedName>
        <fullName evidence="1">Uncharacterized protein</fullName>
    </submittedName>
</protein>
<accession>A0A2N5UB99</accession>
<proteinExistence type="predicted"/>
<reference evidence="1 2" key="1">
    <citation type="submission" date="2017-11" db="EMBL/GenBank/DDBJ databases">
        <title>De novo assembly and phasing of dikaryotic genomes from two isolates of Puccinia coronata f. sp. avenae, the causal agent of oat crown rust.</title>
        <authorList>
            <person name="Miller M.E."/>
            <person name="Zhang Y."/>
            <person name="Omidvar V."/>
            <person name="Sperschneider J."/>
            <person name="Schwessinger B."/>
            <person name="Raley C."/>
            <person name="Palmer J.M."/>
            <person name="Garnica D."/>
            <person name="Upadhyaya N."/>
            <person name="Rathjen J."/>
            <person name="Taylor J.M."/>
            <person name="Park R.F."/>
            <person name="Dodds P.N."/>
            <person name="Hirsch C.D."/>
            <person name="Kianian S.F."/>
            <person name="Figueroa M."/>
        </authorList>
    </citation>
    <scope>NUCLEOTIDE SEQUENCE [LARGE SCALE GENOMIC DNA]</scope>
    <source>
        <strain evidence="1">12NC29</strain>
    </source>
</reference>
<keyword evidence="2" id="KW-1185">Reference proteome</keyword>
<sequence length="160" mass="18076">MWTILGYHENGGQDRIINRRWSPPISTFQVHSLLIPIEPIDHQSQSRNSFEIFAVQLLLTLLLFNYALSLPTNGLGREAVDVAGGTRSHWLKRRSPFNKITEILTGSSKEKKFASPDAFPKRKKTKVVTLGSEGENSKKGEAIIMHFHDEVTVFYPKKSG</sequence>
<organism evidence="1 2">
    <name type="scientific">Puccinia coronata f. sp. avenae</name>
    <dbReference type="NCBI Taxonomy" id="200324"/>
    <lineage>
        <taxon>Eukaryota</taxon>
        <taxon>Fungi</taxon>
        <taxon>Dikarya</taxon>
        <taxon>Basidiomycota</taxon>
        <taxon>Pucciniomycotina</taxon>
        <taxon>Pucciniomycetes</taxon>
        <taxon>Pucciniales</taxon>
        <taxon>Pucciniaceae</taxon>
        <taxon>Puccinia</taxon>
    </lineage>
</organism>
<name>A0A2N5UB99_9BASI</name>
<evidence type="ECO:0000313" key="2">
    <source>
        <dbReference type="Proteomes" id="UP000235388"/>
    </source>
</evidence>
<evidence type="ECO:0000313" key="1">
    <source>
        <dbReference type="EMBL" id="PLW34988.1"/>
    </source>
</evidence>
<dbReference type="EMBL" id="PGCJ01000266">
    <property type="protein sequence ID" value="PLW34988.1"/>
    <property type="molecule type" value="Genomic_DNA"/>
</dbReference>
<dbReference type="Proteomes" id="UP000235388">
    <property type="component" value="Unassembled WGS sequence"/>
</dbReference>